<name>A0AA37T545_9GAMM</name>
<protein>
    <recommendedName>
        <fullName evidence="1">DUF4329 domain-containing protein</fullName>
    </recommendedName>
</protein>
<dbReference type="AlphaFoldDB" id="A0AA37T545"/>
<keyword evidence="3" id="KW-1185">Reference proteome</keyword>
<comment type="caution">
    <text evidence="2">The sequence shown here is derived from an EMBL/GenBank/DDBJ whole genome shotgun (WGS) entry which is preliminary data.</text>
</comment>
<evidence type="ECO:0000313" key="2">
    <source>
        <dbReference type="EMBL" id="GLS27383.1"/>
    </source>
</evidence>
<accession>A0AA37T545</accession>
<dbReference type="EMBL" id="BSPD01000075">
    <property type="protein sequence ID" value="GLS27383.1"/>
    <property type="molecule type" value="Genomic_DNA"/>
</dbReference>
<sequence>MPVATIQWQERFESEVDAVVAAANVYNPYSIRHDQEFMGAILRCGGGYFYSAAAGVPGRDEITVKIGIPKGCDLTSFWHTHGDHEHQHKFFSATDVDLVRTQQKPLYLADYTGILKVLSPNDQTMGLIESRRYGLAMSPGSAVGKVVTRLEGVLRVATKMTPQREITELERQLVGSIQPVPDGLYLE</sequence>
<evidence type="ECO:0000313" key="3">
    <source>
        <dbReference type="Proteomes" id="UP001156870"/>
    </source>
</evidence>
<gene>
    <name evidence="2" type="ORF">GCM10007877_31020</name>
</gene>
<feature type="domain" description="DUF4329" evidence="1">
    <location>
        <begin position="17"/>
        <end position="125"/>
    </location>
</feature>
<reference evidence="2 3" key="1">
    <citation type="journal article" date="2014" name="Int. J. Syst. Evol. Microbiol.">
        <title>Complete genome sequence of Corynebacterium casei LMG S-19264T (=DSM 44701T), isolated from a smear-ripened cheese.</title>
        <authorList>
            <consortium name="US DOE Joint Genome Institute (JGI-PGF)"/>
            <person name="Walter F."/>
            <person name="Albersmeier A."/>
            <person name="Kalinowski J."/>
            <person name="Ruckert C."/>
        </authorList>
    </citation>
    <scope>NUCLEOTIDE SEQUENCE [LARGE SCALE GENOMIC DNA]</scope>
    <source>
        <strain evidence="2 3">NBRC 110095</strain>
    </source>
</reference>
<proteinExistence type="predicted"/>
<dbReference type="Pfam" id="PF14220">
    <property type="entry name" value="DUF4329"/>
    <property type="match status" value="1"/>
</dbReference>
<organism evidence="2 3">
    <name type="scientific">Marinibactrum halimedae</name>
    <dbReference type="NCBI Taxonomy" id="1444977"/>
    <lineage>
        <taxon>Bacteria</taxon>
        <taxon>Pseudomonadati</taxon>
        <taxon>Pseudomonadota</taxon>
        <taxon>Gammaproteobacteria</taxon>
        <taxon>Cellvibrionales</taxon>
        <taxon>Cellvibrionaceae</taxon>
        <taxon>Marinibactrum</taxon>
    </lineage>
</organism>
<evidence type="ECO:0000259" key="1">
    <source>
        <dbReference type="Pfam" id="PF14220"/>
    </source>
</evidence>
<dbReference type="Proteomes" id="UP001156870">
    <property type="component" value="Unassembled WGS sequence"/>
</dbReference>
<dbReference type="InterPro" id="IPR025479">
    <property type="entry name" value="DUF4329"/>
</dbReference>